<dbReference type="EMBL" id="RJUF01000194">
    <property type="protein sequence ID" value="MCP9765883.1"/>
    <property type="molecule type" value="Genomic_DNA"/>
</dbReference>
<evidence type="ECO:0000313" key="4">
    <source>
        <dbReference type="Proteomes" id="UP001204144"/>
    </source>
</evidence>
<keyword evidence="1" id="KW-0732">Signal</keyword>
<sequence>MKNYFSALLFLVSNTILVQNWTPTTSAVTFKIKMLGVNVDGTLKGMKTNLKFNNNEPVSLSATIDSKTINTSNSLRDKHLKEKEEFFQPDIFPTIGMSSVSIQKNGENNYLGVFKITIKNTSKNVKVPFTFKEENGKGVLKSSFEINRQEWDFGGSTPGMSDNVKVSIVLNLTKN</sequence>
<evidence type="ECO:0000256" key="1">
    <source>
        <dbReference type="SAM" id="SignalP"/>
    </source>
</evidence>
<dbReference type="SMART" id="SM00867">
    <property type="entry name" value="YceI"/>
    <property type="match status" value="1"/>
</dbReference>
<dbReference type="RefSeq" id="WP_255039587.1">
    <property type="nucleotide sequence ID" value="NZ_RJUF01000194.1"/>
</dbReference>
<dbReference type="PANTHER" id="PTHR34406">
    <property type="entry name" value="PROTEIN YCEI"/>
    <property type="match status" value="1"/>
</dbReference>
<dbReference type="Proteomes" id="UP001204144">
    <property type="component" value="Unassembled WGS sequence"/>
</dbReference>
<feature type="signal peptide" evidence="1">
    <location>
        <begin position="1"/>
        <end position="18"/>
    </location>
</feature>
<gene>
    <name evidence="3" type="ORF">EGI31_23350</name>
</gene>
<feature type="chain" id="PRO_5042029543" evidence="1">
    <location>
        <begin position="19"/>
        <end position="175"/>
    </location>
</feature>
<proteinExistence type="predicted"/>
<evidence type="ECO:0000259" key="2">
    <source>
        <dbReference type="SMART" id="SM00867"/>
    </source>
</evidence>
<dbReference type="InterPro" id="IPR036761">
    <property type="entry name" value="TTHA0802/YceI-like_sf"/>
</dbReference>
<dbReference type="AlphaFoldDB" id="A0AAE3H6M5"/>
<organism evidence="3 4">
    <name type="scientific">Lacihabitans soyangensis</name>
    <dbReference type="NCBI Taxonomy" id="869394"/>
    <lineage>
        <taxon>Bacteria</taxon>
        <taxon>Pseudomonadati</taxon>
        <taxon>Bacteroidota</taxon>
        <taxon>Cytophagia</taxon>
        <taxon>Cytophagales</taxon>
        <taxon>Leadbetterellaceae</taxon>
        <taxon>Lacihabitans</taxon>
    </lineage>
</organism>
<reference evidence="3 4" key="1">
    <citation type="submission" date="2018-11" db="EMBL/GenBank/DDBJ databases">
        <title>Novel bacteria species description.</title>
        <authorList>
            <person name="Han J.-H."/>
        </authorList>
    </citation>
    <scope>NUCLEOTIDE SEQUENCE [LARGE SCALE GENOMIC DNA]</scope>
    <source>
        <strain evidence="3 4">KCTC23259</strain>
    </source>
</reference>
<dbReference type="PANTHER" id="PTHR34406:SF1">
    <property type="entry name" value="PROTEIN YCEI"/>
    <property type="match status" value="1"/>
</dbReference>
<accession>A0AAE3H6M5</accession>
<keyword evidence="4" id="KW-1185">Reference proteome</keyword>
<evidence type="ECO:0000313" key="3">
    <source>
        <dbReference type="EMBL" id="MCP9765883.1"/>
    </source>
</evidence>
<dbReference type="SUPFAM" id="SSF101874">
    <property type="entry name" value="YceI-like"/>
    <property type="match status" value="1"/>
</dbReference>
<feature type="domain" description="Lipid/polyisoprenoid-binding YceI-like" evidence="2">
    <location>
        <begin position="20"/>
        <end position="173"/>
    </location>
</feature>
<dbReference type="Pfam" id="PF04264">
    <property type="entry name" value="YceI"/>
    <property type="match status" value="1"/>
</dbReference>
<protein>
    <submittedName>
        <fullName evidence="3">YceI family protein</fullName>
    </submittedName>
</protein>
<dbReference type="InterPro" id="IPR007372">
    <property type="entry name" value="Lipid/polyisoprenoid-bd_YceI"/>
</dbReference>
<comment type="caution">
    <text evidence="3">The sequence shown here is derived from an EMBL/GenBank/DDBJ whole genome shotgun (WGS) entry which is preliminary data.</text>
</comment>
<dbReference type="Gene3D" id="2.40.128.110">
    <property type="entry name" value="Lipid/polyisoprenoid-binding, YceI-like"/>
    <property type="match status" value="1"/>
</dbReference>
<name>A0AAE3H6M5_9BACT</name>